<evidence type="ECO:0000256" key="1">
    <source>
        <dbReference type="ARBA" id="ARBA00004123"/>
    </source>
</evidence>
<evidence type="ECO:0000256" key="4">
    <source>
        <dbReference type="ARBA" id="ARBA00022475"/>
    </source>
</evidence>
<proteinExistence type="predicted"/>
<dbReference type="Pfam" id="PF03556">
    <property type="entry name" value="Cullin_binding"/>
    <property type="match status" value="1"/>
</dbReference>
<dbReference type="GO" id="GO:0045116">
    <property type="term" value="P:protein neddylation"/>
    <property type="evidence" value="ECO:0007669"/>
    <property type="project" value="TreeGrafter"/>
</dbReference>
<evidence type="ECO:0000256" key="5">
    <source>
        <dbReference type="ARBA" id="ARBA00022490"/>
    </source>
</evidence>
<organism evidence="13 14">
    <name type="scientific">Littorina saxatilis</name>
    <dbReference type="NCBI Taxonomy" id="31220"/>
    <lineage>
        <taxon>Eukaryota</taxon>
        <taxon>Metazoa</taxon>
        <taxon>Spiralia</taxon>
        <taxon>Lophotrochozoa</taxon>
        <taxon>Mollusca</taxon>
        <taxon>Gastropoda</taxon>
        <taxon>Caenogastropoda</taxon>
        <taxon>Littorinimorpha</taxon>
        <taxon>Littorinoidea</taxon>
        <taxon>Littorinidae</taxon>
        <taxon>Littorina</taxon>
    </lineage>
</organism>
<sequence length="314" mass="35576">MGKCLSCCEKPVPPGSSHPTASHPLHTFPLARPYTSLSQDAKETTKLQQQPLVSQSPPVTDSLLGSGGTPTEKKMFTPYSKLPPIKRQTNGESKRPTSITGSVGSTVTGREVSDSKIAALFENYRDEDEEDAMLEDGILRFCSDLGVQPDEFIVLVIAWKCQAATMCRFTREEFFTGCHAMRVDSVKGLQSRFQELKAEVCSSLHFKDLYRWTYKFGLDAESGQRTLPLEMAVILWRLVFSQSPPVILEHWLEFLEKHLNLRGIPKDTWDMFFNFTEQVGDDLSSYDDNEAWPSLLDDFVEYENDRQNQNVKTD</sequence>
<dbReference type="Gene3D" id="1.10.238.10">
    <property type="entry name" value="EF-hand"/>
    <property type="match status" value="1"/>
</dbReference>
<evidence type="ECO:0000256" key="11">
    <source>
        <dbReference type="SAM" id="MobiDB-lite"/>
    </source>
</evidence>
<keyword evidence="7" id="KW-0472">Membrane</keyword>
<dbReference type="AlphaFoldDB" id="A0AAN9BUF2"/>
<evidence type="ECO:0000256" key="3">
    <source>
        <dbReference type="ARBA" id="ARBA00004556"/>
    </source>
</evidence>
<evidence type="ECO:0000256" key="10">
    <source>
        <dbReference type="RuleBase" id="RU410713"/>
    </source>
</evidence>
<dbReference type="Gene3D" id="1.10.238.200">
    <property type="entry name" value="Cullin, PONY binding domain"/>
    <property type="match status" value="1"/>
</dbReference>
<evidence type="ECO:0000259" key="12">
    <source>
        <dbReference type="PROSITE" id="PS51229"/>
    </source>
</evidence>
<evidence type="ECO:0000256" key="9">
    <source>
        <dbReference type="ARBA" id="ARBA00023288"/>
    </source>
</evidence>
<feature type="domain" description="DCUN1" evidence="12">
    <location>
        <begin position="112"/>
        <end position="304"/>
    </location>
</feature>
<accession>A0AAN9BUF2</accession>
<evidence type="ECO:0000256" key="2">
    <source>
        <dbReference type="ARBA" id="ARBA00004236"/>
    </source>
</evidence>
<dbReference type="InterPro" id="IPR005176">
    <property type="entry name" value="PONY_dom"/>
</dbReference>
<dbReference type="FunFam" id="1.10.238.200:FF:000003">
    <property type="entry name" value="DCN1-like protein 3"/>
    <property type="match status" value="1"/>
</dbReference>
<dbReference type="PANTHER" id="PTHR12281">
    <property type="entry name" value="RP42 RELATED"/>
    <property type="match status" value="1"/>
</dbReference>
<dbReference type="EMBL" id="JBAMIC010000002">
    <property type="protein sequence ID" value="KAK7111480.1"/>
    <property type="molecule type" value="Genomic_DNA"/>
</dbReference>
<keyword evidence="8" id="KW-0539">Nucleus</keyword>
<comment type="subcellular location">
    <subcellularLocation>
        <location evidence="2">Cell membrane</location>
    </subcellularLocation>
    <subcellularLocation>
        <location evidence="3">Cytoplasm</location>
        <location evidence="3">Perinuclear region</location>
    </subcellularLocation>
    <subcellularLocation>
        <location evidence="1">Nucleus</location>
    </subcellularLocation>
</comment>
<feature type="region of interest" description="Disordered" evidence="11">
    <location>
        <begin position="40"/>
        <end position="107"/>
    </location>
</feature>
<dbReference type="Proteomes" id="UP001374579">
    <property type="component" value="Unassembled WGS sequence"/>
</dbReference>
<dbReference type="GO" id="GO:0005886">
    <property type="term" value="C:plasma membrane"/>
    <property type="evidence" value="ECO:0007669"/>
    <property type="project" value="UniProtKB-SubCell"/>
</dbReference>
<evidence type="ECO:0000313" key="14">
    <source>
        <dbReference type="Proteomes" id="UP001374579"/>
    </source>
</evidence>
<keyword evidence="5" id="KW-0963">Cytoplasm</keyword>
<dbReference type="GO" id="GO:0032182">
    <property type="term" value="F:ubiquitin-like protein binding"/>
    <property type="evidence" value="ECO:0007669"/>
    <property type="project" value="TreeGrafter"/>
</dbReference>
<protein>
    <recommendedName>
        <fullName evidence="10">Defective in cullin neddylation protein</fullName>
    </recommendedName>
</protein>
<dbReference type="GO" id="GO:0031624">
    <property type="term" value="F:ubiquitin conjugating enzyme binding"/>
    <property type="evidence" value="ECO:0007669"/>
    <property type="project" value="TreeGrafter"/>
</dbReference>
<dbReference type="GO" id="GO:0005634">
    <property type="term" value="C:nucleus"/>
    <property type="evidence" value="ECO:0007669"/>
    <property type="project" value="UniProtKB-SubCell"/>
</dbReference>
<dbReference type="GO" id="GO:0000151">
    <property type="term" value="C:ubiquitin ligase complex"/>
    <property type="evidence" value="ECO:0007669"/>
    <property type="project" value="TreeGrafter"/>
</dbReference>
<comment type="function">
    <text evidence="10">Neddylation of cullins play an essential role in the regulation of SCF-type complexes activity.</text>
</comment>
<keyword evidence="14" id="KW-1185">Reference proteome</keyword>
<feature type="compositionally biased region" description="Low complexity" evidence="11">
    <location>
        <begin position="47"/>
        <end position="59"/>
    </location>
</feature>
<dbReference type="GO" id="GO:0048471">
    <property type="term" value="C:perinuclear region of cytoplasm"/>
    <property type="evidence" value="ECO:0007669"/>
    <property type="project" value="UniProtKB-SubCell"/>
</dbReference>
<dbReference type="PROSITE" id="PS51229">
    <property type="entry name" value="DCUN1"/>
    <property type="match status" value="1"/>
</dbReference>
<dbReference type="InterPro" id="IPR042460">
    <property type="entry name" value="DCN1-like_PONY"/>
</dbReference>
<dbReference type="InterPro" id="IPR014764">
    <property type="entry name" value="DCN-prot"/>
</dbReference>
<feature type="compositionally biased region" description="Low complexity" evidence="11">
    <location>
        <begin position="97"/>
        <end position="107"/>
    </location>
</feature>
<dbReference type="GO" id="GO:0097602">
    <property type="term" value="F:cullin family protein binding"/>
    <property type="evidence" value="ECO:0007669"/>
    <property type="project" value="TreeGrafter"/>
</dbReference>
<name>A0AAN9BUF2_9CAEN</name>
<reference evidence="13 14" key="1">
    <citation type="submission" date="2024-02" db="EMBL/GenBank/DDBJ databases">
        <title>Chromosome-scale genome assembly of the rough periwinkle Littorina saxatilis.</title>
        <authorList>
            <person name="De Jode A."/>
            <person name="Faria R."/>
            <person name="Formenti G."/>
            <person name="Sims Y."/>
            <person name="Smith T.P."/>
            <person name="Tracey A."/>
            <person name="Wood J.M.D."/>
            <person name="Zagrodzka Z.B."/>
            <person name="Johannesson K."/>
            <person name="Butlin R.K."/>
            <person name="Leder E.H."/>
        </authorList>
    </citation>
    <scope>NUCLEOTIDE SEQUENCE [LARGE SCALE GENOMIC DNA]</scope>
    <source>
        <strain evidence="13">Snail1</strain>
        <tissue evidence="13">Muscle</tissue>
    </source>
</reference>
<keyword evidence="6" id="KW-0519">Myristate</keyword>
<evidence type="ECO:0000313" key="13">
    <source>
        <dbReference type="EMBL" id="KAK7111480.1"/>
    </source>
</evidence>
<dbReference type="PANTHER" id="PTHR12281:SF31">
    <property type="entry name" value="DCN1-LIKE PROTEIN 3"/>
    <property type="match status" value="1"/>
</dbReference>
<evidence type="ECO:0000256" key="7">
    <source>
        <dbReference type="ARBA" id="ARBA00023136"/>
    </source>
</evidence>
<evidence type="ECO:0000256" key="6">
    <source>
        <dbReference type="ARBA" id="ARBA00022707"/>
    </source>
</evidence>
<dbReference type="FunFam" id="1.10.238.10:FF:000126">
    <property type="entry name" value="DCN1-like protein"/>
    <property type="match status" value="1"/>
</dbReference>
<evidence type="ECO:0000256" key="8">
    <source>
        <dbReference type="ARBA" id="ARBA00023242"/>
    </source>
</evidence>
<comment type="caution">
    <text evidence="13">The sequence shown here is derived from an EMBL/GenBank/DDBJ whole genome shotgun (WGS) entry which is preliminary data.</text>
</comment>
<dbReference type="GO" id="GO:2000436">
    <property type="term" value="P:positive regulation of protein neddylation"/>
    <property type="evidence" value="ECO:0007669"/>
    <property type="project" value="UniProtKB-ARBA"/>
</dbReference>
<gene>
    <name evidence="13" type="ORF">V1264_011103</name>
</gene>
<keyword evidence="4" id="KW-1003">Cell membrane</keyword>
<keyword evidence="9" id="KW-0449">Lipoprotein</keyword>